<proteinExistence type="predicted"/>
<keyword evidence="3" id="KW-0804">Transcription</keyword>
<dbReference type="Pfam" id="PF00440">
    <property type="entry name" value="TetR_N"/>
    <property type="match status" value="1"/>
</dbReference>
<dbReference type="EMBL" id="BMRG01000014">
    <property type="protein sequence ID" value="GGP74009.1"/>
    <property type="molecule type" value="Genomic_DNA"/>
</dbReference>
<protein>
    <submittedName>
        <fullName evidence="6">TetR family transcriptional regulator</fullName>
    </submittedName>
</protein>
<name>A0A918ARL7_9PSEU</name>
<dbReference type="AlphaFoldDB" id="A0A918ARL7"/>
<organism evidence="6 7">
    <name type="scientific">Saccharothrix coeruleofusca</name>
    <dbReference type="NCBI Taxonomy" id="33919"/>
    <lineage>
        <taxon>Bacteria</taxon>
        <taxon>Bacillati</taxon>
        <taxon>Actinomycetota</taxon>
        <taxon>Actinomycetes</taxon>
        <taxon>Pseudonocardiales</taxon>
        <taxon>Pseudonocardiaceae</taxon>
        <taxon>Saccharothrix</taxon>
    </lineage>
</organism>
<dbReference type="PANTHER" id="PTHR30055">
    <property type="entry name" value="HTH-TYPE TRANSCRIPTIONAL REGULATOR RUTR"/>
    <property type="match status" value="1"/>
</dbReference>
<keyword evidence="7" id="KW-1185">Reference proteome</keyword>
<dbReference type="PRINTS" id="PR00455">
    <property type="entry name" value="HTHTETR"/>
</dbReference>
<evidence type="ECO:0000313" key="6">
    <source>
        <dbReference type="EMBL" id="GGP74009.1"/>
    </source>
</evidence>
<evidence type="ECO:0000256" key="3">
    <source>
        <dbReference type="ARBA" id="ARBA00023163"/>
    </source>
</evidence>
<evidence type="ECO:0000256" key="4">
    <source>
        <dbReference type="PROSITE-ProRule" id="PRU00335"/>
    </source>
</evidence>
<keyword evidence="2 4" id="KW-0238">DNA-binding</keyword>
<reference evidence="6" key="1">
    <citation type="journal article" date="2014" name="Int. J. Syst. Evol. Microbiol.">
        <title>Complete genome sequence of Corynebacterium casei LMG S-19264T (=DSM 44701T), isolated from a smear-ripened cheese.</title>
        <authorList>
            <consortium name="US DOE Joint Genome Institute (JGI-PGF)"/>
            <person name="Walter F."/>
            <person name="Albersmeier A."/>
            <person name="Kalinowski J."/>
            <person name="Ruckert C."/>
        </authorList>
    </citation>
    <scope>NUCLEOTIDE SEQUENCE</scope>
    <source>
        <strain evidence="6">JCM 3313</strain>
    </source>
</reference>
<dbReference type="InterPro" id="IPR009057">
    <property type="entry name" value="Homeodomain-like_sf"/>
</dbReference>
<evidence type="ECO:0000313" key="7">
    <source>
        <dbReference type="Proteomes" id="UP000639606"/>
    </source>
</evidence>
<dbReference type="Pfam" id="PF17754">
    <property type="entry name" value="TetR_C_14"/>
    <property type="match status" value="1"/>
</dbReference>
<feature type="domain" description="HTH tetR-type" evidence="5">
    <location>
        <begin position="16"/>
        <end position="76"/>
    </location>
</feature>
<dbReference type="PANTHER" id="PTHR30055:SF238">
    <property type="entry name" value="MYCOFACTOCIN BIOSYNTHESIS TRANSCRIPTIONAL REGULATOR MFTR-RELATED"/>
    <property type="match status" value="1"/>
</dbReference>
<dbReference type="InterPro" id="IPR050109">
    <property type="entry name" value="HTH-type_TetR-like_transc_reg"/>
</dbReference>
<gene>
    <name evidence="6" type="ORF">GCM10010185_54410</name>
</gene>
<dbReference type="RefSeq" id="WP_189226161.1">
    <property type="nucleotide sequence ID" value="NZ_BMRG01000014.1"/>
</dbReference>
<evidence type="ECO:0000259" key="5">
    <source>
        <dbReference type="PROSITE" id="PS50977"/>
    </source>
</evidence>
<dbReference type="Gene3D" id="1.10.10.60">
    <property type="entry name" value="Homeodomain-like"/>
    <property type="match status" value="1"/>
</dbReference>
<evidence type="ECO:0000256" key="2">
    <source>
        <dbReference type="ARBA" id="ARBA00023125"/>
    </source>
</evidence>
<keyword evidence="1" id="KW-0805">Transcription regulation</keyword>
<dbReference type="InterPro" id="IPR001647">
    <property type="entry name" value="HTH_TetR"/>
</dbReference>
<reference evidence="6" key="2">
    <citation type="submission" date="2020-09" db="EMBL/GenBank/DDBJ databases">
        <authorList>
            <person name="Sun Q."/>
            <person name="Ohkuma M."/>
        </authorList>
    </citation>
    <scope>NUCLEOTIDE SEQUENCE</scope>
    <source>
        <strain evidence="6">JCM 3313</strain>
    </source>
</reference>
<dbReference type="PROSITE" id="PS50977">
    <property type="entry name" value="HTH_TETR_2"/>
    <property type="match status" value="1"/>
</dbReference>
<dbReference type="Gene3D" id="1.10.357.10">
    <property type="entry name" value="Tetracycline Repressor, domain 2"/>
    <property type="match status" value="1"/>
</dbReference>
<accession>A0A918ARL7</accession>
<dbReference type="GO" id="GO:0003700">
    <property type="term" value="F:DNA-binding transcription factor activity"/>
    <property type="evidence" value="ECO:0007669"/>
    <property type="project" value="TreeGrafter"/>
</dbReference>
<comment type="caution">
    <text evidence="6">The sequence shown here is derived from an EMBL/GenBank/DDBJ whole genome shotgun (WGS) entry which is preliminary data.</text>
</comment>
<dbReference type="Proteomes" id="UP000639606">
    <property type="component" value="Unassembled WGS sequence"/>
</dbReference>
<feature type="DNA-binding region" description="H-T-H motif" evidence="4">
    <location>
        <begin position="39"/>
        <end position="58"/>
    </location>
</feature>
<dbReference type="SUPFAM" id="SSF46689">
    <property type="entry name" value="Homeodomain-like"/>
    <property type="match status" value="1"/>
</dbReference>
<sequence>MTNQAGRGGLREQRKARTRRAIQEHALRLFLDQGYEQTTVEQIAAAVGVSHMTFFRYFPTKEAVVEDDDYDPLIADLIRARPTGESPLEALRAALRTGLDAVLDTDRDAVYTRTRLIVTTPALRARQWHNTAATGDLLAAALADRAGRPVDLRLRVIAAAATAALTTALTSWVEGEGSDDLRSLVDEAFAALAPEDAPED</sequence>
<dbReference type="InterPro" id="IPR041347">
    <property type="entry name" value="MftR_C"/>
</dbReference>
<dbReference type="InterPro" id="IPR029056">
    <property type="entry name" value="Ribokinase-like"/>
</dbReference>
<dbReference type="SUPFAM" id="SSF53613">
    <property type="entry name" value="Ribokinase-like"/>
    <property type="match status" value="1"/>
</dbReference>
<dbReference type="GO" id="GO:0000976">
    <property type="term" value="F:transcription cis-regulatory region binding"/>
    <property type="evidence" value="ECO:0007669"/>
    <property type="project" value="TreeGrafter"/>
</dbReference>
<evidence type="ECO:0000256" key="1">
    <source>
        <dbReference type="ARBA" id="ARBA00023015"/>
    </source>
</evidence>